<dbReference type="PANTHER" id="PTHR32309:SF13">
    <property type="entry name" value="FERRIC ENTEROBACTIN TRANSPORT PROTEIN FEPE"/>
    <property type="match status" value="1"/>
</dbReference>
<evidence type="ECO:0000259" key="9">
    <source>
        <dbReference type="Pfam" id="PF13807"/>
    </source>
</evidence>
<dbReference type="Proteomes" id="UP000311605">
    <property type="component" value="Unassembled WGS sequence"/>
</dbReference>
<keyword evidence="11" id="KW-1185">Reference proteome</keyword>
<dbReference type="InterPro" id="IPR050445">
    <property type="entry name" value="Bact_polysacc_biosynth/exp"/>
</dbReference>
<keyword evidence="3 7" id="KW-0812">Transmembrane</keyword>
<feature type="transmembrane region" description="Helical" evidence="7">
    <location>
        <begin position="470"/>
        <end position="498"/>
    </location>
</feature>
<evidence type="ECO:0000256" key="3">
    <source>
        <dbReference type="ARBA" id="ARBA00022692"/>
    </source>
</evidence>
<dbReference type="EMBL" id="VDMN01000006">
    <property type="protein sequence ID" value="TNM61263.1"/>
    <property type="molecule type" value="Genomic_DNA"/>
</dbReference>
<organism evidence="10 11">
    <name type="scientific">Aliirhizobium smilacinae</name>
    <dbReference type="NCBI Taxonomy" id="1395944"/>
    <lineage>
        <taxon>Bacteria</taxon>
        <taxon>Pseudomonadati</taxon>
        <taxon>Pseudomonadota</taxon>
        <taxon>Alphaproteobacteria</taxon>
        <taxon>Hyphomicrobiales</taxon>
        <taxon>Rhizobiaceae</taxon>
        <taxon>Aliirhizobium</taxon>
    </lineage>
</organism>
<feature type="transmembrane region" description="Helical" evidence="7">
    <location>
        <begin position="83"/>
        <end position="103"/>
    </location>
</feature>
<proteinExistence type="predicted"/>
<keyword evidence="2" id="KW-1003">Cell membrane</keyword>
<reference evidence="10 11" key="1">
    <citation type="submission" date="2019-06" db="EMBL/GenBank/DDBJ databases">
        <title>The draft genome of Rhizobium smilacinae PTYR-5.</title>
        <authorList>
            <person name="Liu L."/>
            <person name="Li L."/>
            <person name="Zhang X."/>
        </authorList>
    </citation>
    <scope>NUCLEOTIDE SEQUENCE [LARGE SCALE GENOMIC DNA]</scope>
    <source>
        <strain evidence="10 11">PTYR-5</strain>
    </source>
</reference>
<feature type="domain" description="Tyrosine-protein kinase G-rich" evidence="9">
    <location>
        <begin position="418"/>
        <end position="487"/>
    </location>
</feature>
<gene>
    <name evidence="10" type="ORF">FHP24_22215</name>
</gene>
<evidence type="ECO:0000313" key="11">
    <source>
        <dbReference type="Proteomes" id="UP000311605"/>
    </source>
</evidence>
<evidence type="ECO:0000256" key="4">
    <source>
        <dbReference type="ARBA" id="ARBA00022989"/>
    </source>
</evidence>
<evidence type="ECO:0000259" key="8">
    <source>
        <dbReference type="Pfam" id="PF02706"/>
    </source>
</evidence>
<evidence type="ECO:0000256" key="5">
    <source>
        <dbReference type="ARBA" id="ARBA00023136"/>
    </source>
</evidence>
<dbReference type="GO" id="GO:0004713">
    <property type="term" value="F:protein tyrosine kinase activity"/>
    <property type="evidence" value="ECO:0007669"/>
    <property type="project" value="TreeGrafter"/>
</dbReference>
<evidence type="ECO:0000256" key="7">
    <source>
        <dbReference type="SAM" id="Phobius"/>
    </source>
</evidence>
<evidence type="ECO:0000256" key="2">
    <source>
        <dbReference type="ARBA" id="ARBA00022475"/>
    </source>
</evidence>
<dbReference type="Pfam" id="PF02706">
    <property type="entry name" value="Wzz"/>
    <property type="match status" value="1"/>
</dbReference>
<feature type="region of interest" description="Disordered" evidence="6">
    <location>
        <begin position="1"/>
        <end position="59"/>
    </location>
</feature>
<name>A0A5C4XCN7_9HYPH</name>
<dbReference type="InterPro" id="IPR003856">
    <property type="entry name" value="LPS_length_determ_N"/>
</dbReference>
<dbReference type="AlphaFoldDB" id="A0A5C4XCN7"/>
<dbReference type="PANTHER" id="PTHR32309">
    <property type="entry name" value="TYROSINE-PROTEIN KINASE"/>
    <property type="match status" value="1"/>
</dbReference>
<feature type="compositionally biased region" description="Basic and acidic residues" evidence="6">
    <location>
        <begin position="11"/>
        <end position="28"/>
    </location>
</feature>
<comment type="caution">
    <text evidence="10">The sequence shown here is derived from an EMBL/GenBank/DDBJ whole genome shotgun (WGS) entry which is preliminary data.</text>
</comment>
<dbReference type="GO" id="GO:0005886">
    <property type="term" value="C:plasma membrane"/>
    <property type="evidence" value="ECO:0007669"/>
    <property type="project" value="UniProtKB-SubCell"/>
</dbReference>
<dbReference type="Pfam" id="PF13807">
    <property type="entry name" value="GNVR"/>
    <property type="match status" value="1"/>
</dbReference>
<accession>A0A5C4XCN7</accession>
<protein>
    <submittedName>
        <fullName evidence="10">Lipopolysaccharide biosynthesis protein</fullName>
    </submittedName>
</protein>
<comment type="subcellular location">
    <subcellularLocation>
        <location evidence="1">Cell membrane</location>
        <topology evidence="1">Multi-pass membrane protein</topology>
    </subcellularLocation>
</comment>
<dbReference type="OrthoDB" id="230260at2"/>
<evidence type="ECO:0000256" key="1">
    <source>
        <dbReference type="ARBA" id="ARBA00004651"/>
    </source>
</evidence>
<sequence length="507" mass="55681">MYAMLRPPKFLRRDAAPDKAREAEDHRAPAPGQHSLLSYLGSDEEPQPVSPPTRPASRPMALPTAWPDISAGMVLGWLWAGKWLVFLFIILGALAGYGFGNYAKPKFTVGSQIFIDPASLRVMDDDIFTSNTQLDMQIYDVESKLRILTSANVLNSVIDALHLDKDPEFNDETSSAAQSGRLEALRALEKHVVAKREENSFVVNLDVWSLSAPKALEIANSIITNFQDELVKAQADGAGRAATELFSRLDALKNEVAVADDAVQKFKRDHNILSSSGELVSSIVANQTNTQLVDAQARVIRARSRYQELSTGNLDNRLDSASIESQTMTALRTQYSAVKRELDAQSAVFGARHPRIAAMRPQLEAIQAQITGEQNRILAAARSELAQAEAALMAQQTQANTMKSVVFGDNDSLVQLRQLEREVESKSTVYQAFMGRAKQIAERQQINTTNVRVISPPTIPKTRSYPPRTLYLTAGGLFGGFVLGCVMAVGLGLLSLLFRRSGNEQRV</sequence>
<feature type="domain" description="Polysaccharide chain length determinant N-terminal" evidence="8">
    <location>
        <begin position="75"/>
        <end position="161"/>
    </location>
</feature>
<keyword evidence="4 7" id="KW-1133">Transmembrane helix</keyword>
<evidence type="ECO:0000313" key="10">
    <source>
        <dbReference type="EMBL" id="TNM61263.1"/>
    </source>
</evidence>
<keyword evidence="5 7" id="KW-0472">Membrane</keyword>
<dbReference type="InterPro" id="IPR032807">
    <property type="entry name" value="GNVR"/>
</dbReference>
<evidence type="ECO:0000256" key="6">
    <source>
        <dbReference type="SAM" id="MobiDB-lite"/>
    </source>
</evidence>